<keyword evidence="1" id="KW-0732">Signal</keyword>
<dbReference type="Pfam" id="PF12276">
    <property type="entry name" value="DUF3617"/>
    <property type="match status" value="1"/>
</dbReference>
<dbReference type="STRING" id="1166337.SAMN05192580_1330"/>
<feature type="signal peptide" evidence="1">
    <location>
        <begin position="1"/>
        <end position="17"/>
    </location>
</feature>
<keyword evidence="3" id="KW-1185">Reference proteome</keyword>
<dbReference type="AlphaFoldDB" id="A0A1I6K4T0"/>
<name>A0A1I6K4T0_9SPHN</name>
<evidence type="ECO:0008006" key="4">
    <source>
        <dbReference type="Google" id="ProtNLM"/>
    </source>
</evidence>
<dbReference type="Proteomes" id="UP000198824">
    <property type="component" value="Unassembled WGS sequence"/>
</dbReference>
<dbReference type="OrthoDB" id="7583904at2"/>
<evidence type="ECO:0000256" key="1">
    <source>
        <dbReference type="SAM" id="SignalP"/>
    </source>
</evidence>
<evidence type="ECO:0000313" key="3">
    <source>
        <dbReference type="Proteomes" id="UP000198824"/>
    </source>
</evidence>
<feature type="chain" id="PRO_5011676810" description="DUF3617 family protein" evidence="1">
    <location>
        <begin position="18"/>
        <end position="143"/>
    </location>
</feature>
<dbReference type="RefSeq" id="WP_093312577.1">
    <property type="nucleotide sequence ID" value="NZ_FOZG01000001.1"/>
</dbReference>
<evidence type="ECO:0000313" key="2">
    <source>
        <dbReference type="EMBL" id="SFR86251.1"/>
    </source>
</evidence>
<organism evidence="2 3">
    <name type="scientific">Sphingomonas jatrophae</name>
    <dbReference type="NCBI Taxonomy" id="1166337"/>
    <lineage>
        <taxon>Bacteria</taxon>
        <taxon>Pseudomonadati</taxon>
        <taxon>Pseudomonadota</taxon>
        <taxon>Alphaproteobacteria</taxon>
        <taxon>Sphingomonadales</taxon>
        <taxon>Sphingomonadaceae</taxon>
        <taxon>Sphingomonas</taxon>
    </lineage>
</organism>
<dbReference type="EMBL" id="FOZG01000001">
    <property type="protein sequence ID" value="SFR86251.1"/>
    <property type="molecule type" value="Genomic_DNA"/>
</dbReference>
<dbReference type="InterPro" id="IPR022061">
    <property type="entry name" value="DUF3617"/>
</dbReference>
<protein>
    <recommendedName>
        <fullName evidence="4">DUF3617 family protein</fullName>
    </recommendedName>
</protein>
<sequence length="143" mass="15064">MRTLILTFAALAAPAAAQVTPGQWKITAAVTEAEMPGVPAMVMGMIKKPRTITQCVTPEQAKQGPQEMMKRDKSCRFTRYSMTGGKLDAEMVCTQPGGGTLTAVSRGTYTADSFQSVADMVGTGAHPMKMTVATSGKLAGECK</sequence>
<gene>
    <name evidence="2" type="ORF">SAMN05192580_1330</name>
</gene>
<accession>A0A1I6K4T0</accession>
<reference evidence="2 3" key="1">
    <citation type="submission" date="2016-10" db="EMBL/GenBank/DDBJ databases">
        <authorList>
            <person name="de Groot N.N."/>
        </authorList>
    </citation>
    <scope>NUCLEOTIDE SEQUENCE [LARGE SCALE GENOMIC DNA]</scope>
    <source>
        <strain evidence="2 3">S5-249</strain>
    </source>
</reference>
<proteinExistence type="predicted"/>